<dbReference type="PANTHER" id="PTHR23416">
    <property type="entry name" value="SIALIC ACID SYNTHASE-RELATED"/>
    <property type="match status" value="1"/>
</dbReference>
<dbReference type="Proteomes" id="UP000014974">
    <property type="component" value="Unassembled WGS sequence"/>
</dbReference>
<evidence type="ECO:0000313" key="5">
    <source>
        <dbReference type="EMBL" id="EPR71376.1"/>
    </source>
</evidence>
<dbReference type="EMBL" id="ATNM01000018">
    <property type="protein sequence ID" value="EPR71376.1"/>
    <property type="molecule type" value="Genomic_DNA"/>
</dbReference>
<proteinExistence type="predicted"/>
<dbReference type="PANTHER" id="PTHR23416:SF78">
    <property type="entry name" value="LIPOPOLYSACCHARIDE BIOSYNTHESIS O-ACETYL TRANSFERASE WBBJ-RELATED"/>
    <property type="match status" value="1"/>
</dbReference>
<protein>
    <submittedName>
        <fullName evidence="5">Putative acetyltransferase</fullName>
    </submittedName>
</protein>
<dbReference type="eggNOG" id="COG0110">
    <property type="taxonomic scope" value="Bacteria"/>
</dbReference>
<gene>
    <name evidence="5" type="ORF">ADICYQ_0454</name>
</gene>
<dbReference type="Pfam" id="PF00132">
    <property type="entry name" value="Hexapep"/>
    <property type="match status" value="1"/>
</dbReference>
<dbReference type="RefSeq" id="WP_020890245.1">
    <property type="nucleotide sequence ID" value="NZ_ATNM01000018.1"/>
</dbReference>
<dbReference type="SUPFAM" id="SSF51161">
    <property type="entry name" value="Trimeric LpxA-like enzymes"/>
    <property type="match status" value="1"/>
</dbReference>
<evidence type="ECO:0000256" key="4">
    <source>
        <dbReference type="SAM" id="Phobius"/>
    </source>
</evidence>
<feature type="transmembrane region" description="Helical" evidence="4">
    <location>
        <begin position="12"/>
        <end position="30"/>
    </location>
</feature>
<sequence length="272" mass="30052">MTLNVSRKIINCFYLIFKINVIKILVYPFFEFKIFTSIFIKYLKNRMVQGKISSKISQLSYSIYGRETSGFKERLYVYVSLIKDLTKGVLRVLNGKFRLRNCKSTGKLITVRGPLRVEGSGDIRIGDHCTIWSHMGVTQLFADRGAELIIGEGTFINTACIVSASNRIVIGKNCQIANQVIIMDGDFHGVDDREAPGKSDAIIIGDNAWLATRSMILKGVEIGEGATVAAGSVVTKNVAPYTLVGGVPAKLIRNLEVPKQNKRHLLSAAGFF</sequence>
<keyword evidence="3" id="KW-0012">Acyltransferase</keyword>
<dbReference type="STRING" id="641524.ADICYQ_0454"/>
<dbReference type="InterPro" id="IPR051159">
    <property type="entry name" value="Hexapeptide_acetyltransf"/>
</dbReference>
<dbReference type="AlphaFoldDB" id="S7VN32"/>
<evidence type="ECO:0000256" key="1">
    <source>
        <dbReference type="ARBA" id="ARBA00022679"/>
    </source>
</evidence>
<evidence type="ECO:0000256" key="2">
    <source>
        <dbReference type="ARBA" id="ARBA00022737"/>
    </source>
</evidence>
<dbReference type="PROSITE" id="PS00101">
    <property type="entry name" value="HEXAPEP_TRANSFERASES"/>
    <property type="match status" value="1"/>
</dbReference>
<dbReference type="InterPro" id="IPR018357">
    <property type="entry name" value="Hexapep_transf_CS"/>
</dbReference>
<dbReference type="GO" id="GO:0016746">
    <property type="term" value="F:acyltransferase activity"/>
    <property type="evidence" value="ECO:0007669"/>
    <property type="project" value="UniProtKB-KW"/>
</dbReference>
<name>S7VN32_9BACT</name>
<dbReference type="CDD" id="cd04647">
    <property type="entry name" value="LbH_MAT_like"/>
    <property type="match status" value="1"/>
</dbReference>
<keyword evidence="4" id="KW-0472">Membrane</keyword>
<keyword evidence="1 5" id="KW-0808">Transferase</keyword>
<keyword evidence="4" id="KW-1133">Transmembrane helix</keyword>
<dbReference type="InterPro" id="IPR011004">
    <property type="entry name" value="Trimer_LpxA-like_sf"/>
</dbReference>
<dbReference type="Gene3D" id="2.160.10.10">
    <property type="entry name" value="Hexapeptide repeat proteins"/>
    <property type="match status" value="1"/>
</dbReference>
<comment type="caution">
    <text evidence="5">The sequence shown here is derived from an EMBL/GenBank/DDBJ whole genome shotgun (WGS) entry which is preliminary data.</text>
</comment>
<dbReference type="InterPro" id="IPR001451">
    <property type="entry name" value="Hexapep"/>
</dbReference>
<evidence type="ECO:0000313" key="6">
    <source>
        <dbReference type="Proteomes" id="UP000014974"/>
    </source>
</evidence>
<organism evidence="5 6">
    <name type="scientific">Cyclobacterium qasimii M12-11B</name>
    <dbReference type="NCBI Taxonomy" id="641524"/>
    <lineage>
        <taxon>Bacteria</taxon>
        <taxon>Pseudomonadati</taxon>
        <taxon>Bacteroidota</taxon>
        <taxon>Cytophagia</taxon>
        <taxon>Cytophagales</taxon>
        <taxon>Cyclobacteriaceae</taxon>
        <taxon>Cyclobacterium</taxon>
    </lineage>
</organism>
<reference evidence="5 6" key="1">
    <citation type="journal article" date="2013" name="Genome Announc.">
        <title>Draft Genome Sequence of Cyclobacterium qasimii Strain M12-11BT, Isolated from Arctic Marine Sediment.</title>
        <authorList>
            <person name="Shivaji S."/>
            <person name="Ara S."/>
            <person name="Singh A."/>
            <person name="Kumar Pinnaka A."/>
        </authorList>
    </citation>
    <scope>NUCLEOTIDE SEQUENCE [LARGE SCALE GENOMIC DNA]</scope>
    <source>
        <strain evidence="5 6">M12-11B</strain>
    </source>
</reference>
<accession>S7VN32</accession>
<evidence type="ECO:0000256" key="3">
    <source>
        <dbReference type="ARBA" id="ARBA00023315"/>
    </source>
</evidence>
<keyword evidence="4" id="KW-0812">Transmembrane</keyword>
<keyword evidence="2" id="KW-0677">Repeat</keyword>